<evidence type="ECO:0000256" key="3">
    <source>
        <dbReference type="ARBA" id="ARBA00023125"/>
    </source>
</evidence>
<dbReference type="GO" id="GO:0005634">
    <property type="term" value="C:nucleus"/>
    <property type="evidence" value="ECO:0007669"/>
    <property type="project" value="UniProtKB-SubCell"/>
</dbReference>
<dbReference type="InterPro" id="IPR001739">
    <property type="entry name" value="Methyl_CpG_DNA-bd"/>
</dbReference>
<keyword evidence="5" id="KW-0539">Nucleus</keyword>
<keyword evidence="2" id="KW-0805">Transcription regulation</keyword>
<dbReference type="Gene3D" id="3.30.890.10">
    <property type="entry name" value="Methyl-cpg-binding Protein 2, Chain A"/>
    <property type="match status" value="1"/>
</dbReference>
<dbReference type="PANTHER" id="PTHR33729:SF12">
    <property type="entry name" value="MBD DOMAIN-CONTAINING PROTEIN"/>
    <property type="match status" value="1"/>
</dbReference>
<dbReference type="AlphaFoldDB" id="A0A8J5Y4R9"/>
<protein>
    <recommendedName>
        <fullName evidence="7">MBD domain-containing protein</fullName>
    </recommendedName>
</protein>
<keyword evidence="9" id="KW-1185">Reference proteome</keyword>
<evidence type="ECO:0000313" key="9">
    <source>
        <dbReference type="Proteomes" id="UP000701853"/>
    </source>
</evidence>
<dbReference type="EMBL" id="JAHUZN010000010">
    <property type="protein sequence ID" value="KAG8481968.1"/>
    <property type="molecule type" value="Genomic_DNA"/>
</dbReference>
<dbReference type="PANTHER" id="PTHR33729">
    <property type="entry name" value="METHYL-CPG BINDING DOMAIN CONTAINING PROTEIN, EXPRESSED"/>
    <property type="match status" value="1"/>
</dbReference>
<feature type="region of interest" description="Disordered" evidence="6">
    <location>
        <begin position="42"/>
        <end position="330"/>
    </location>
</feature>
<accession>A0A8J5Y4R9</accession>
<dbReference type="GO" id="GO:0003677">
    <property type="term" value="F:DNA binding"/>
    <property type="evidence" value="ECO:0007669"/>
    <property type="project" value="UniProtKB-KW"/>
</dbReference>
<dbReference type="InterPro" id="IPR039622">
    <property type="entry name" value="MBD10/11"/>
</dbReference>
<feature type="compositionally biased region" description="Basic and acidic residues" evidence="6">
    <location>
        <begin position="236"/>
        <end position="248"/>
    </location>
</feature>
<dbReference type="InterPro" id="IPR016177">
    <property type="entry name" value="DNA-bd_dom_sf"/>
</dbReference>
<evidence type="ECO:0000256" key="4">
    <source>
        <dbReference type="ARBA" id="ARBA00023163"/>
    </source>
</evidence>
<feature type="domain" description="MBD" evidence="7">
    <location>
        <begin position="4"/>
        <end position="74"/>
    </location>
</feature>
<evidence type="ECO:0000256" key="5">
    <source>
        <dbReference type="ARBA" id="ARBA00023242"/>
    </source>
</evidence>
<feature type="compositionally biased region" description="Basic and acidic residues" evidence="6">
    <location>
        <begin position="74"/>
        <end position="97"/>
    </location>
</feature>
<reference evidence="8 9" key="1">
    <citation type="journal article" date="2021" name="bioRxiv">
        <title>The Gossypium anomalum genome as a resource for cotton improvement and evolutionary analysis of hybrid incompatibility.</title>
        <authorList>
            <person name="Grover C.E."/>
            <person name="Yuan D."/>
            <person name="Arick M.A."/>
            <person name="Miller E.R."/>
            <person name="Hu G."/>
            <person name="Peterson D.G."/>
            <person name="Wendel J.F."/>
            <person name="Udall J.A."/>
        </authorList>
    </citation>
    <scope>NUCLEOTIDE SEQUENCE [LARGE SCALE GENOMIC DNA]</scope>
    <source>
        <strain evidence="8">JFW-Udall</strain>
        <tissue evidence="8">Leaf</tissue>
    </source>
</reference>
<comment type="subcellular location">
    <subcellularLocation>
        <location evidence="1">Nucleus</location>
    </subcellularLocation>
</comment>
<keyword evidence="3" id="KW-0238">DNA-binding</keyword>
<proteinExistence type="predicted"/>
<feature type="compositionally biased region" description="Basic and acidic residues" evidence="6">
    <location>
        <begin position="180"/>
        <end position="193"/>
    </location>
</feature>
<dbReference type="Proteomes" id="UP000701853">
    <property type="component" value="Chromosome 10"/>
</dbReference>
<dbReference type="OrthoDB" id="1435582at2759"/>
<keyword evidence="4" id="KW-0804">Transcription</keyword>
<evidence type="ECO:0000256" key="6">
    <source>
        <dbReference type="SAM" id="MobiDB-lite"/>
    </source>
</evidence>
<dbReference type="SUPFAM" id="SSF54171">
    <property type="entry name" value="DNA-binding domain"/>
    <property type="match status" value="1"/>
</dbReference>
<feature type="compositionally biased region" description="Basic and acidic residues" evidence="6">
    <location>
        <begin position="292"/>
        <end position="315"/>
    </location>
</feature>
<feature type="compositionally biased region" description="Basic and acidic residues" evidence="6">
    <location>
        <begin position="106"/>
        <end position="148"/>
    </location>
</feature>
<name>A0A8J5Y4R9_9ROSI</name>
<evidence type="ECO:0000256" key="1">
    <source>
        <dbReference type="ARBA" id="ARBA00004123"/>
    </source>
</evidence>
<dbReference type="Pfam" id="PF01429">
    <property type="entry name" value="MBD"/>
    <property type="match status" value="1"/>
</dbReference>
<evidence type="ECO:0000256" key="2">
    <source>
        <dbReference type="ARBA" id="ARBA00023015"/>
    </source>
</evidence>
<sequence length="330" mass="35637">MESKEEVFSVELPAPASWKKMFFPKKVGSPRKTEIMFIAPSGEEINSRKQLEQYLKSHPGNPPITEFDWGTGETPRRSARISEKAKSTPTPEKEPPKKRGRKSLSAKKENKETEAVREKSEGEKENEKEDAPTTEKETAEAEREKDTSIETQVQDGGKTEVADQTGHADTKMEEAGTDVKAPETTEAGKKEEAAGTEETPTAMEVLEKPAEASCTDGTQTAKEEEAPTEKVPQTQAEKENGTCEKQPENPETVTLEANGGVEKENPNGAVPVSEGEAKETQGLQEVAGKCSVEVEDKGKAVDAEVIENGKVKEGGQADTPQPTGSAPASN</sequence>
<feature type="compositionally biased region" description="Polar residues" evidence="6">
    <location>
        <begin position="318"/>
        <end position="330"/>
    </location>
</feature>
<gene>
    <name evidence="8" type="ORF">CXB51_026867</name>
</gene>
<comment type="caution">
    <text evidence="8">The sequence shown here is derived from an EMBL/GenBank/DDBJ whole genome shotgun (WGS) entry which is preliminary data.</text>
</comment>
<feature type="compositionally biased region" description="Basic and acidic residues" evidence="6">
    <location>
        <begin position="157"/>
        <end position="174"/>
    </location>
</feature>
<organism evidence="8 9">
    <name type="scientific">Gossypium anomalum</name>
    <dbReference type="NCBI Taxonomy" id="47600"/>
    <lineage>
        <taxon>Eukaryota</taxon>
        <taxon>Viridiplantae</taxon>
        <taxon>Streptophyta</taxon>
        <taxon>Embryophyta</taxon>
        <taxon>Tracheophyta</taxon>
        <taxon>Spermatophyta</taxon>
        <taxon>Magnoliopsida</taxon>
        <taxon>eudicotyledons</taxon>
        <taxon>Gunneridae</taxon>
        <taxon>Pentapetalae</taxon>
        <taxon>rosids</taxon>
        <taxon>malvids</taxon>
        <taxon>Malvales</taxon>
        <taxon>Malvaceae</taxon>
        <taxon>Malvoideae</taxon>
        <taxon>Gossypium</taxon>
    </lineage>
</organism>
<evidence type="ECO:0000259" key="7">
    <source>
        <dbReference type="PROSITE" id="PS50982"/>
    </source>
</evidence>
<evidence type="ECO:0000313" key="8">
    <source>
        <dbReference type="EMBL" id="KAG8481968.1"/>
    </source>
</evidence>
<dbReference type="PROSITE" id="PS50982">
    <property type="entry name" value="MBD"/>
    <property type="match status" value="1"/>
</dbReference>